<dbReference type="GO" id="GO:0042797">
    <property type="term" value="P:tRNA transcription by RNA polymerase III"/>
    <property type="evidence" value="ECO:0007669"/>
    <property type="project" value="TreeGrafter"/>
</dbReference>
<gene>
    <name evidence="2" type="ORF">PVBDA_1302610</name>
</gene>
<keyword evidence="2" id="KW-0240">DNA-directed RNA polymerase</keyword>
<keyword evidence="2" id="KW-0804">Transcription</keyword>
<dbReference type="PANTHER" id="PTHR12069:SF0">
    <property type="entry name" value="DNA-DIRECTED RNA POLYMERASE III SUBUNIT RPC5"/>
    <property type="match status" value="1"/>
</dbReference>
<evidence type="ECO:0000256" key="1">
    <source>
        <dbReference type="SAM" id="MobiDB-lite"/>
    </source>
</evidence>
<evidence type="ECO:0000313" key="3">
    <source>
        <dbReference type="Proteomes" id="UP000515550"/>
    </source>
</evidence>
<feature type="compositionally biased region" description="Basic and acidic residues" evidence="1">
    <location>
        <begin position="1"/>
        <end position="13"/>
    </location>
</feature>
<feature type="region of interest" description="Disordered" evidence="1">
    <location>
        <begin position="1"/>
        <end position="29"/>
    </location>
</feature>
<protein>
    <submittedName>
        <fullName evidence="2">DNA-directed RNA polymerase III subunit RPC5, putative</fullName>
    </submittedName>
</protein>
<organism evidence="2 3">
    <name type="scientific">Plasmodium vinckei brucechwatti</name>
    <dbReference type="NCBI Taxonomy" id="119398"/>
    <lineage>
        <taxon>Eukaryota</taxon>
        <taxon>Sar</taxon>
        <taxon>Alveolata</taxon>
        <taxon>Apicomplexa</taxon>
        <taxon>Aconoidasida</taxon>
        <taxon>Haemosporida</taxon>
        <taxon>Plasmodiidae</taxon>
        <taxon>Plasmodium</taxon>
        <taxon>Plasmodium (Vinckeia)</taxon>
    </lineage>
</organism>
<accession>A0A6V7SN51</accession>
<proteinExistence type="predicted"/>
<reference evidence="2 3" key="1">
    <citation type="submission" date="2020-08" db="EMBL/GenBank/DDBJ databases">
        <authorList>
            <person name="Ramaprasad A."/>
        </authorList>
    </citation>
    <scope>NUCLEOTIDE SEQUENCE [LARGE SCALE GENOMIC DNA]</scope>
</reference>
<evidence type="ECO:0000313" key="2">
    <source>
        <dbReference type="EMBL" id="CAD2100532.1"/>
    </source>
</evidence>
<dbReference type="InterPro" id="IPR006886">
    <property type="entry name" value="RNA_pol_III_Rpc5"/>
</dbReference>
<dbReference type="Proteomes" id="UP000515550">
    <property type="component" value="Chromosome PVBDA_13"/>
</dbReference>
<dbReference type="AlphaFoldDB" id="A0A6V7SN51"/>
<name>A0A6V7SN51_PLAVN</name>
<feature type="region of interest" description="Disordered" evidence="1">
    <location>
        <begin position="223"/>
        <end position="246"/>
    </location>
</feature>
<dbReference type="PANTHER" id="PTHR12069">
    <property type="entry name" value="DNA-DIRECTED RNA POLYMERASES III 80 KDA POLYPEPTIDE RNA POLYMERASE III SUBUNIT 5"/>
    <property type="match status" value="1"/>
</dbReference>
<dbReference type="GO" id="GO:0005666">
    <property type="term" value="C:RNA polymerase III complex"/>
    <property type="evidence" value="ECO:0007669"/>
    <property type="project" value="TreeGrafter"/>
</dbReference>
<dbReference type="VEuPathDB" id="PlasmoDB:PVBDA_1302610"/>
<dbReference type="EMBL" id="LR865391">
    <property type="protein sequence ID" value="CAD2100532.1"/>
    <property type="molecule type" value="Genomic_DNA"/>
</dbReference>
<sequence>MNDDLKELSKYECTEESDRDSQSSNSDDEIEEEIDIYLNNVNENHINNINTYLIQYPLRPKYRPYNFTNNIQKIYKCKNYNKLKNIKNNFSTDEDTYIFEYKLHENIKDDIIHESNTIYKDEQIDKNISRLISTSVVCEYITNCICVFQYNEIKKKKEIYMIPLKHIYQFKPCYDNIKFNLNHNPKNLTREEEDVEGEIDTDSELKKEQKMIRNEIGVKNEISNSTKVEEDNNNNNNNNKERNDNINNIVDENWTSIGNIFEPDSCEAHEIVSLFTNLSVNKNMVLQSNNNFDEDNRELKRDDENMSDVEEIEFNSDGYLYINQICKYTNESWRNSLYNNNNNKEHKNKDIHGKNSNNNYKNAEDIYTNLNMIHLFSLTLDEQILKIMRMKNVQNFNEIEKIIKKSVNNDVLINTLKTYCVNMLGLWVIKSKYLYKFLKCKDEEKKNDPEKKLKSFSYVDYKISVRNLLLVIIFKQVEPLLLKYINDKNEKNDSIGIKNPGIEQKNNISNNLNKKINSSMPIIMENFEKATNLPSSVLSEIFIPLCEYKYTGYFFKHKMDENFIDNNTELCLFFNEKWKNKMVKVAKIIQTHKNSKIVINDYKLDIRTIEKIITDLLYNSCLFFDDIYNKVKKELKNTNIDLQIFERALNNIAININNMWLLRIDNQSEFNKCRNAVINIYQNNHNSILSKNEIIQHTEKIIKSPLTIPDIYFRNILKEFCVHKNGKYLFKGNDQLKNGGTDI</sequence>
<dbReference type="Pfam" id="PF04801">
    <property type="entry name" value="RPC5"/>
    <property type="match status" value="1"/>
</dbReference>